<keyword evidence="2" id="KW-1185">Reference proteome</keyword>
<sequence length="121" mass="12076">MDGATPGGRGVRTATRRRLLAGCDFTKMMSSSSAAAGFFAGSDDVDCTPPEVTLSASVGLTTSDTGVLLLEHTSLRSTPLVTAISSGPGDVIDAGTVVRGNMATAVVGQVSDVPNESGNSS</sequence>
<accession>A0AAD9L0Q1</accession>
<evidence type="ECO:0000313" key="2">
    <source>
        <dbReference type="Proteomes" id="UP001209878"/>
    </source>
</evidence>
<dbReference type="Proteomes" id="UP001209878">
    <property type="component" value="Unassembled WGS sequence"/>
</dbReference>
<organism evidence="1 2">
    <name type="scientific">Ridgeia piscesae</name>
    <name type="common">Tubeworm</name>
    <dbReference type="NCBI Taxonomy" id="27915"/>
    <lineage>
        <taxon>Eukaryota</taxon>
        <taxon>Metazoa</taxon>
        <taxon>Spiralia</taxon>
        <taxon>Lophotrochozoa</taxon>
        <taxon>Annelida</taxon>
        <taxon>Polychaeta</taxon>
        <taxon>Sedentaria</taxon>
        <taxon>Canalipalpata</taxon>
        <taxon>Sabellida</taxon>
        <taxon>Siboglinidae</taxon>
        <taxon>Ridgeia</taxon>
    </lineage>
</organism>
<evidence type="ECO:0000313" key="1">
    <source>
        <dbReference type="EMBL" id="KAK2180906.1"/>
    </source>
</evidence>
<comment type="caution">
    <text evidence="1">The sequence shown here is derived from an EMBL/GenBank/DDBJ whole genome shotgun (WGS) entry which is preliminary data.</text>
</comment>
<dbReference type="EMBL" id="JAODUO010000420">
    <property type="protein sequence ID" value="KAK2180906.1"/>
    <property type="molecule type" value="Genomic_DNA"/>
</dbReference>
<protein>
    <submittedName>
        <fullName evidence="1">Uncharacterized protein</fullName>
    </submittedName>
</protein>
<proteinExistence type="predicted"/>
<dbReference type="AlphaFoldDB" id="A0AAD9L0Q1"/>
<name>A0AAD9L0Q1_RIDPI</name>
<reference evidence="1" key="1">
    <citation type="journal article" date="2023" name="Mol. Biol. Evol.">
        <title>Third-Generation Sequencing Reveals the Adaptive Role of the Epigenome in Three Deep-Sea Polychaetes.</title>
        <authorList>
            <person name="Perez M."/>
            <person name="Aroh O."/>
            <person name="Sun Y."/>
            <person name="Lan Y."/>
            <person name="Juniper S.K."/>
            <person name="Young C.R."/>
            <person name="Angers B."/>
            <person name="Qian P.Y."/>
        </authorList>
    </citation>
    <scope>NUCLEOTIDE SEQUENCE</scope>
    <source>
        <strain evidence="1">R07B-5</strain>
    </source>
</reference>
<gene>
    <name evidence="1" type="ORF">NP493_420g01014</name>
</gene>